<dbReference type="GO" id="GO:0006884">
    <property type="term" value="P:cell volume homeostasis"/>
    <property type="evidence" value="ECO:0007669"/>
    <property type="project" value="TreeGrafter"/>
</dbReference>
<dbReference type="PANTHER" id="PTHR11827">
    <property type="entry name" value="SOLUTE CARRIER FAMILY 12, CATION COTRANSPORTERS"/>
    <property type="match status" value="1"/>
</dbReference>
<feature type="domain" description="SLC12A transporter C-terminal" evidence="11">
    <location>
        <begin position="658"/>
        <end position="746"/>
    </location>
</feature>
<evidence type="ECO:0000256" key="9">
    <source>
        <dbReference type="SAM" id="Phobius"/>
    </source>
</evidence>
<dbReference type="AlphaFoldDB" id="A0A814GW94"/>
<comment type="subcellular location">
    <subcellularLocation>
        <location evidence="1">Membrane</location>
        <topology evidence="1">Multi-pass membrane protein</topology>
    </subcellularLocation>
</comment>
<feature type="transmembrane region" description="Helical" evidence="9">
    <location>
        <begin position="223"/>
        <end position="247"/>
    </location>
</feature>
<dbReference type="FunFam" id="1.20.1740.10:FF:000013">
    <property type="entry name" value="Solute carrier family 12 member"/>
    <property type="match status" value="1"/>
</dbReference>
<dbReference type="GO" id="GO:0055064">
    <property type="term" value="P:chloride ion homeostasis"/>
    <property type="evidence" value="ECO:0007669"/>
    <property type="project" value="TreeGrafter"/>
</dbReference>
<protein>
    <recommendedName>
        <fullName evidence="3">Solute carrier family 12 member 9</fullName>
    </recommendedName>
</protein>
<evidence type="ECO:0000313" key="13">
    <source>
        <dbReference type="Proteomes" id="UP000663832"/>
    </source>
</evidence>
<comment type="caution">
    <text evidence="12">The sequence shown here is derived from an EMBL/GenBank/DDBJ whole genome shotgun (WGS) entry which is preliminary data.</text>
</comment>
<dbReference type="InterPro" id="IPR004842">
    <property type="entry name" value="SLC12A_fam"/>
</dbReference>
<dbReference type="Proteomes" id="UP000663832">
    <property type="component" value="Unassembled WGS sequence"/>
</dbReference>
<evidence type="ECO:0000256" key="7">
    <source>
        <dbReference type="ARBA" id="ARBA00023136"/>
    </source>
</evidence>
<proteinExistence type="inferred from homology"/>
<organism evidence="12 13">
    <name type="scientific">Adineta steineri</name>
    <dbReference type="NCBI Taxonomy" id="433720"/>
    <lineage>
        <taxon>Eukaryota</taxon>
        <taxon>Metazoa</taxon>
        <taxon>Spiralia</taxon>
        <taxon>Gnathifera</taxon>
        <taxon>Rotifera</taxon>
        <taxon>Eurotatoria</taxon>
        <taxon>Bdelloidea</taxon>
        <taxon>Adinetida</taxon>
        <taxon>Adinetidae</taxon>
        <taxon>Adineta</taxon>
    </lineage>
</organism>
<evidence type="ECO:0000313" key="12">
    <source>
        <dbReference type="EMBL" id="CAF1002198.1"/>
    </source>
</evidence>
<evidence type="ECO:0000256" key="3">
    <source>
        <dbReference type="ARBA" id="ARBA00019359"/>
    </source>
</evidence>
<feature type="transmembrane region" description="Helical" evidence="9">
    <location>
        <begin position="180"/>
        <end position="202"/>
    </location>
</feature>
<dbReference type="PANTHER" id="PTHR11827:SF72">
    <property type="entry name" value="GH08340P"/>
    <property type="match status" value="1"/>
</dbReference>
<dbReference type="OrthoDB" id="2020542at2759"/>
<dbReference type="Pfam" id="PF03522">
    <property type="entry name" value="SLC12"/>
    <property type="match status" value="2"/>
</dbReference>
<feature type="transmembrane region" description="Helical" evidence="9">
    <location>
        <begin position="531"/>
        <end position="553"/>
    </location>
</feature>
<evidence type="ECO:0000256" key="6">
    <source>
        <dbReference type="ARBA" id="ARBA00022989"/>
    </source>
</evidence>
<feature type="transmembrane region" description="Helical" evidence="9">
    <location>
        <begin position="451"/>
        <end position="473"/>
    </location>
</feature>
<dbReference type="Pfam" id="PF00324">
    <property type="entry name" value="AA_permease"/>
    <property type="match status" value="1"/>
</dbReference>
<dbReference type="GO" id="GO:0016020">
    <property type="term" value="C:membrane"/>
    <property type="evidence" value="ECO:0007669"/>
    <property type="project" value="UniProtKB-SubCell"/>
</dbReference>
<accession>A0A814GW94</accession>
<keyword evidence="7 9" id="KW-0472">Membrane</keyword>
<feature type="domain" description="SLC12A transporter C-terminal" evidence="11">
    <location>
        <begin position="897"/>
        <end position="1061"/>
    </location>
</feature>
<feature type="transmembrane region" description="Helical" evidence="9">
    <location>
        <begin position="377"/>
        <end position="395"/>
    </location>
</feature>
<evidence type="ECO:0000256" key="8">
    <source>
        <dbReference type="SAM" id="MobiDB-lite"/>
    </source>
</evidence>
<feature type="compositionally biased region" description="Pro residues" evidence="8">
    <location>
        <begin position="979"/>
        <end position="988"/>
    </location>
</feature>
<feature type="domain" description="Amino acid permease/ SLC12A" evidence="10">
    <location>
        <begin position="156"/>
        <end position="647"/>
    </location>
</feature>
<dbReference type="GO" id="GO:0055075">
    <property type="term" value="P:potassium ion homeostasis"/>
    <property type="evidence" value="ECO:0007669"/>
    <property type="project" value="TreeGrafter"/>
</dbReference>
<feature type="transmembrane region" description="Helical" evidence="9">
    <location>
        <begin position="295"/>
        <end position="316"/>
    </location>
</feature>
<dbReference type="Gene3D" id="1.20.1740.10">
    <property type="entry name" value="Amino acid/polyamine transporter I"/>
    <property type="match status" value="1"/>
</dbReference>
<feature type="transmembrane region" description="Helical" evidence="9">
    <location>
        <begin position="574"/>
        <end position="600"/>
    </location>
</feature>
<keyword evidence="5 9" id="KW-0812">Transmembrane</keyword>
<keyword evidence="4" id="KW-0813">Transport</keyword>
<keyword evidence="6 9" id="KW-1133">Transmembrane helix</keyword>
<feature type="transmembrane region" description="Helical" evidence="9">
    <location>
        <begin position="416"/>
        <end position="439"/>
    </location>
</feature>
<evidence type="ECO:0000256" key="1">
    <source>
        <dbReference type="ARBA" id="ARBA00004141"/>
    </source>
</evidence>
<feature type="transmembrane region" description="Helical" evidence="9">
    <location>
        <begin position="506"/>
        <end position="525"/>
    </location>
</feature>
<sequence>MILSIALLINNLVLFVLETIGYHTCHSVVILLDGYYHLCQAILCTVRIVSRLMNGFNRVRSTLRRTLFSSNDNSSSPNTTRREDFPILNRHLSSYERFDLSTGSQGASSTSLNNINPTINSHIPIIETSSDGVEFLPHNSKRTLRTIPGVFCPIALSMFSISLFMRMGFVVANAGVLQTLLQFGLCFIILFCTLLSVCSLATNGAIEGGGVYHMISRALGPEFGGSIGVLFFFANVIGNGQSVAALVEALVASFGPGSKANVFEDSHWWRFLYGTIINIISLITCLLGSSLFSMATFFTFILVCFVYLMVVVSFFVKSPTQLLIPKVNTYLYEQQALLYNRTDLIYGNYTGFSAATMRENTYANYTVDYTTGDTMDFATVFGVLFSSITGLLAGANMSGELKRPSRSIPTGSITALLFVFFILITETLFMAATTSRFVLTNNYLFLQDINIWEPFVVIGIISATFSACLSGLVGASRILEALAVDEIFGPLFHWIRGGTTRHGNPWAAVIFTFILVQLTLLIGSMNKIAPIVTIFFLLAYFAVNLSCLALDLASAPNFRPTFKYFSWHTALTGAVGSIIMCFIVSAAFASIAIGVLIGFICMLHLRDFPRASWGSISQALIFHQVRKYLLLLDPRKEHVKFWRPQMLLLVSNPRSAINLIDFVNDMKKGGLFILGHVKTGHMDNGSNDTCSQEYPYWVSLIDNMKIKAFVDMTLAPSIRDGVLQLMRLSGLGGLRPNTVILGFYDNAVPEDKLRHRSFFKKRWLKTNAPLNAMAAPAFHQQPIIQPGTMEGASTITLNSFNSSATINGNDMYPLFNFGELRQENEEKVLDVHSYVQIIKDALNLNKSICLARNFHQLQKDDIESNRRRVFVDIWPVNFIFPETSTQFDVTCLYMLQLATILSMVKPWKTRATLRVFLCIDAINDNALRTQQHLDELLSQLRINAQTRMIAWENVTSLLNNSSTTNDSAATISVEQQTTAPPPPPPPPTASAAAAPTSSFVDIKDDYIRGVNELIRQQCDNTSCLYLYLPRPPKDKILSQRYIRVLDILSNDLPPVMFVHGVSSVTCTQL</sequence>
<dbReference type="GO" id="GO:0015379">
    <property type="term" value="F:potassium:chloride symporter activity"/>
    <property type="evidence" value="ECO:0007669"/>
    <property type="project" value="TreeGrafter"/>
</dbReference>
<feature type="transmembrane region" description="Helical" evidence="9">
    <location>
        <begin position="267"/>
        <end position="288"/>
    </location>
</feature>
<reference evidence="12" key="1">
    <citation type="submission" date="2021-02" db="EMBL/GenBank/DDBJ databases">
        <authorList>
            <person name="Nowell W R."/>
        </authorList>
    </citation>
    <scope>NUCLEOTIDE SEQUENCE</scope>
</reference>
<name>A0A814GW94_9BILA</name>
<feature type="transmembrane region" description="Helical" evidence="9">
    <location>
        <begin position="150"/>
        <end position="174"/>
    </location>
</feature>
<feature type="region of interest" description="Disordered" evidence="8">
    <location>
        <begin position="968"/>
        <end position="994"/>
    </location>
</feature>
<evidence type="ECO:0000256" key="5">
    <source>
        <dbReference type="ARBA" id="ARBA00022692"/>
    </source>
</evidence>
<dbReference type="InterPro" id="IPR004841">
    <property type="entry name" value="AA-permease/SLC12A_dom"/>
</dbReference>
<gene>
    <name evidence="12" type="ORF">QVE165_LOCUS14997</name>
</gene>
<evidence type="ECO:0000256" key="2">
    <source>
        <dbReference type="ARBA" id="ARBA00010593"/>
    </source>
</evidence>
<evidence type="ECO:0000259" key="10">
    <source>
        <dbReference type="Pfam" id="PF00324"/>
    </source>
</evidence>
<dbReference type="EMBL" id="CAJNOM010000080">
    <property type="protein sequence ID" value="CAF1002198.1"/>
    <property type="molecule type" value="Genomic_DNA"/>
</dbReference>
<dbReference type="InterPro" id="IPR018491">
    <property type="entry name" value="SLC12_C"/>
</dbReference>
<evidence type="ECO:0000256" key="4">
    <source>
        <dbReference type="ARBA" id="ARBA00022448"/>
    </source>
</evidence>
<comment type="similarity">
    <text evidence="2">Belongs to the SLC12A transporter family.</text>
</comment>
<keyword evidence="13" id="KW-1185">Reference proteome</keyword>
<evidence type="ECO:0000259" key="11">
    <source>
        <dbReference type="Pfam" id="PF03522"/>
    </source>
</evidence>